<organism evidence="2 3">
    <name type="scientific">Chondrus crispus</name>
    <name type="common">Carrageen Irish moss</name>
    <name type="synonym">Polymorpha crispa</name>
    <dbReference type="NCBI Taxonomy" id="2769"/>
    <lineage>
        <taxon>Eukaryota</taxon>
        <taxon>Rhodophyta</taxon>
        <taxon>Florideophyceae</taxon>
        <taxon>Rhodymeniophycidae</taxon>
        <taxon>Gigartinales</taxon>
        <taxon>Gigartinaceae</taxon>
        <taxon>Chondrus</taxon>
    </lineage>
</organism>
<dbReference type="RefSeq" id="XP_005709878.1">
    <property type="nucleotide sequence ID" value="XM_005709821.1"/>
</dbReference>
<feature type="region of interest" description="Disordered" evidence="1">
    <location>
        <begin position="1"/>
        <end position="34"/>
    </location>
</feature>
<dbReference type="Proteomes" id="UP000012073">
    <property type="component" value="Unassembled WGS sequence"/>
</dbReference>
<accession>R7QNB5</accession>
<evidence type="ECO:0000313" key="2">
    <source>
        <dbReference type="EMBL" id="CDF39584.1"/>
    </source>
</evidence>
<keyword evidence="3" id="KW-1185">Reference proteome</keyword>
<evidence type="ECO:0000313" key="3">
    <source>
        <dbReference type="Proteomes" id="UP000012073"/>
    </source>
</evidence>
<dbReference type="EMBL" id="HG002054">
    <property type="protein sequence ID" value="CDF39584.1"/>
    <property type="molecule type" value="Genomic_DNA"/>
</dbReference>
<evidence type="ECO:0000256" key="1">
    <source>
        <dbReference type="SAM" id="MobiDB-lite"/>
    </source>
</evidence>
<dbReference type="GeneID" id="17317598"/>
<protein>
    <submittedName>
        <fullName evidence="2">Uncharacterized protein</fullName>
    </submittedName>
</protein>
<proteinExistence type="predicted"/>
<gene>
    <name evidence="2" type="ORF">CHC_T00006667001</name>
</gene>
<dbReference type="Gramene" id="CDF39584">
    <property type="protein sequence ID" value="CDF39584"/>
    <property type="gene ID" value="CHC_T00006667001"/>
</dbReference>
<name>R7QNB5_CHOCR</name>
<feature type="compositionally biased region" description="Basic residues" evidence="1">
    <location>
        <begin position="15"/>
        <end position="27"/>
    </location>
</feature>
<dbReference type="KEGG" id="ccp:CHC_T00006667001"/>
<dbReference type="AlphaFoldDB" id="R7QNB5"/>
<reference evidence="3" key="1">
    <citation type="journal article" date="2013" name="Proc. Natl. Acad. Sci. U.S.A.">
        <title>Genome structure and metabolic features in the red seaweed Chondrus crispus shed light on evolution of the Archaeplastida.</title>
        <authorList>
            <person name="Collen J."/>
            <person name="Porcel B."/>
            <person name="Carre W."/>
            <person name="Ball S.G."/>
            <person name="Chaparro C."/>
            <person name="Tonon T."/>
            <person name="Barbeyron T."/>
            <person name="Michel G."/>
            <person name="Noel B."/>
            <person name="Valentin K."/>
            <person name="Elias M."/>
            <person name="Artiguenave F."/>
            <person name="Arun A."/>
            <person name="Aury J.M."/>
            <person name="Barbosa-Neto J.F."/>
            <person name="Bothwell J.H."/>
            <person name="Bouget F.Y."/>
            <person name="Brillet L."/>
            <person name="Cabello-Hurtado F."/>
            <person name="Capella-Gutierrez S."/>
            <person name="Charrier B."/>
            <person name="Cladiere L."/>
            <person name="Cock J.M."/>
            <person name="Coelho S.M."/>
            <person name="Colleoni C."/>
            <person name="Czjzek M."/>
            <person name="Da Silva C."/>
            <person name="Delage L."/>
            <person name="Denoeud F."/>
            <person name="Deschamps P."/>
            <person name="Dittami S.M."/>
            <person name="Gabaldon T."/>
            <person name="Gachon C.M."/>
            <person name="Groisillier A."/>
            <person name="Herve C."/>
            <person name="Jabbari K."/>
            <person name="Katinka M."/>
            <person name="Kloareg B."/>
            <person name="Kowalczyk N."/>
            <person name="Labadie K."/>
            <person name="Leblanc C."/>
            <person name="Lopez P.J."/>
            <person name="McLachlan D.H."/>
            <person name="Meslet-Cladiere L."/>
            <person name="Moustafa A."/>
            <person name="Nehr Z."/>
            <person name="Nyvall Collen P."/>
            <person name="Panaud O."/>
            <person name="Partensky F."/>
            <person name="Poulain J."/>
            <person name="Rensing S.A."/>
            <person name="Rousvoal S."/>
            <person name="Samson G."/>
            <person name="Symeonidi A."/>
            <person name="Weissenbach J."/>
            <person name="Zambounis A."/>
            <person name="Wincker P."/>
            <person name="Boyen C."/>
        </authorList>
    </citation>
    <scope>NUCLEOTIDE SEQUENCE [LARGE SCALE GENOMIC DNA]</scope>
    <source>
        <strain evidence="3">cv. Stackhouse</strain>
    </source>
</reference>
<sequence>MNKIRAVRYSDTGGKRRRLQPPAKRPRVAPNMRE</sequence>